<evidence type="ECO:0000313" key="9">
    <source>
        <dbReference type="EMBL" id="CAD7577084.1"/>
    </source>
</evidence>
<keyword evidence="7" id="KW-0807">Transducer</keyword>
<keyword evidence="3 8" id="KW-0812">Transmembrane</keyword>
<keyword evidence="5 8" id="KW-0472">Membrane</keyword>
<dbReference type="GO" id="GO:0050909">
    <property type="term" value="P:sensory perception of taste"/>
    <property type="evidence" value="ECO:0007669"/>
    <property type="project" value="InterPro"/>
</dbReference>
<reference evidence="9" key="1">
    <citation type="submission" date="2020-11" db="EMBL/GenBank/DDBJ databases">
        <authorList>
            <person name="Tran Van P."/>
        </authorList>
    </citation>
    <scope>NUCLEOTIDE SEQUENCE</scope>
</reference>
<keyword evidence="2" id="KW-1003">Cell membrane</keyword>
<name>A0A7R9PBT2_TIMCA</name>
<dbReference type="GO" id="GO:0005886">
    <property type="term" value="C:plasma membrane"/>
    <property type="evidence" value="ECO:0007669"/>
    <property type="project" value="UniProtKB-SubCell"/>
</dbReference>
<dbReference type="GO" id="GO:0008049">
    <property type="term" value="P:male courtship behavior"/>
    <property type="evidence" value="ECO:0007669"/>
    <property type="project" value="TreeGrafter"/>
</dbReference>
<evidence type="ECO:0000256" key="6">
    <source>
        <dbReference type="ARBA" id="ARBA00023170"/>
    </source>
</evidence>
<evidence type="ECO:0000256" key="1">
    <source>
        <dbReference type="ARBA" id="ARBA00004651"/>
    </source>
</evidence>
<proteinExistence type="predicted"/>
<organism evidence="9">
    <name type="scientific">Timema californicum</name>
    <name type="common">California timema</name>
    <name type="synonym">Walking stick</name>
    <dbReference type="NCBI Taxonomy" id="61474"/>
    <lineage>
        <taxon>Eukaryota</taxon>
        <taxon>Metazoa</taxon>
        <taxon>Ecdysozoa</taxon>
        <taxon>Arthropoda</taxon>
        <taxon>Hexapoda</taxon>
        <taxon>Insecta</taxon>
        <taxon>Pterygota</taxon>
        <taxon>Neoptera</taxon>
        <taxon>Polyneoptera</taxon>
        <taxon>Phasmatodea</taxon>
        <taxon>Timematodea</taxon>
        <taxon>Timematoidea</taxon>
        <taxon>Timematidae</taxon>
        <taxon>Timema</taxon>
    </lineage>
</organism>
<evidence type="ECO:0000256" key="5">
    <source>
        <dbReference type="ARBA" id="ARBA00023136"/>
    </source>
</evidence>
<gene>
    <name evidence="9" type="ORF">TCMB3V08_LOCUS9640</name>
</gene>
<dbReference type="GO" id="GO:0043025">
    <property type="term" value="C:neuronal cell body"/>
    <property type="evidence" value="ECO:0007669"/>
    <property type="project" value="TreeGrafter"/>
</dbReference>
<dbReference type="AlphaFoldDB" id="A0A7R9PBT2"/>
<dbReference type="GO" id="GO:0030425">
    <property type="term" value="C:dendrite"/>
    <property type="evidence" value="ECO:0007669"/>
    <property type="project" value="TreeGrafter"/>
</dbReference>
<protein>
    <submittedName>
        <fullName evidence="9">(California timema) hypothetical protein</fullName>
    </submittedName>
</protein>
<accession>A0A7R9PBT2</accession>
<evidence type="ECO:0000256" key="4">
    <source>
        <dbReference type="ARBA" id="ARBA00022989"/>
    </source>
</evidence>
<dbReference type="PANTHER" id="PTHR21143">
    <property type="entry name" value="INVERTEBRATE GUSTATORY RECEPTOR"/>
    <property type="match status" value="1"/>
</dbReference>
<feature type="transmembrane region" description="Helical" evidence="8">
    <location>
        <begin position="76"/>
        <end position="100"/>
    </location>
</feature>
<keyword evidence="6" id="KW-0675">Receptor</keyword>
<evidence type="ECO:0000256" key="7">
    <source>
        <dbReference type="ARBA" id="ARBA00023224"/>
    </source>
</evidence>
<dbReference type="PANTHER" id="PTHR21143:SF123">
    <property type="entry name" value="GUSTATORY RECEPTOR FOR SUGAR TASTE 43A-RELATED"/>
    <property type="match status" value="1"/>
</dbReference>
<sequence length="155" mass="17220">MVLFTPPHRALMNLANRRLKSLETLRHLHEELSETVALVAGTFSEQLLLDTASCLVSLTVNLYFSLGMLLASQTDFGFIGFLFSWVIFYSLRLFILASVATSSCREVRRPGVLYIEMVGAVTTYLVILMQFQSGVKFSEPTGGGVVDYTDITQTP</sequence>
<dbReference type="Pfam" id="PF08395">
    <property type="entry name" value="7tm_7"/>
    <property type="match status" value="1"/>
</dbReference>
<dbReference type="InterPro" id="IPR013604">
    <property type="entry name" value="7TM_chemorcpt"/>
</dbReference>
<feature type="transmembrane region" description="Helical" evidence="8">
    <location>
        <begin position="112"/>
        <end position="131"/>
    </location>
</feature>
<evidence type="ECO:0000256" key="2">
    <source>
        <dbReference type="ARBA" id="ARBA00022475"/>
    </source>
</evidence>
<dbReference type="GO" id="GO:0007165">
    <property type="term" value="P:signal transduction"/>
    <property type="evidence" value="ECO:0007669"/>
    <property type="project" value="UniProtKB-KW"/>
</dbReference>
<keyword evidence="4 8" id="KW-1133">Transmembrane helix</keyword>
<evidence type="ECO:0000256" key="8">
    <source>
        <dbReference type="SAM" id="Phobius"/>
    </source>
</evidence>
<dbReference type="GO" id="GO:0030424">
    <property type="term" value="C:axon"/>
    <property type="evidence" value="ECO:0007669"/>
    <property type="project" value="TreeGrafter"/>
</dbReference>
<dbReference type="GO" id="GO:0007635">
    <property type="term" value="P:chemosensory behavior"/>
    <property type="evidence" value="ECO:0007669"/>
    <property type="project" value="TreeGrafter"/>
</dbReference>
<dbReference type="EMBL" id="OE185085">
    <property type="protein sequence ID" value="CAD7577084.1"/>
    <property type="molecule type" value="Genomic_DNA"/>
</dbReference>
<evidence type="ECO:0000256" key="3">
    <source>
        <dbReference type="ARBA" id="ARBA00022692"/>
    </source>
</evidence>
<comment type="subcellular location">
    <subcellularLocation>
        <location evidence="1">Cell membrane</location>
        <topology evidence="1">Multi-pass membrane protein</topology>
    </subcellularLocation>
</comment>